<dbReference type="GO" id="GO:0030246">
    <property type="term" value="F:carbohydrate binding"/>
    <property type="evidence" value="ECO:0007669"/>
    <property type="project" value="InterPro"/>
</dbReference>
<evidence type="ECO:0000256" key="3">
    <source>
        <dbReference type="ARBA" id="ARBA00010418"/>
    </source>
</evidence>
<dbReference type="CDD" id="cd10317">
    <property type="entry name" value="RGL4_C"/>
    <property type="match status" value="1"/>
</dbReference>
<dbReference type="GO" id="GO:0005576">
    <property type="term" value="C:extracellular region"/>
    <property type="evidence" value="ECO:0007669"/>
    <property type="project" value="UniProtKB-SubCell"/>
</dbReference>
<dbReference type="Pfam" id="PF06045">
    <property type="entry name" value="Rhamnogal_lyase"/>
    <property type="match status" value="1"/>
</dbReference>
<dbReference type="Gramene" id="SIN_1025238.t">
    <property type="protein sequence ID" value="SIN_1025238.t"/>
    <property type="gene ID" value="SIN_1025238"/>
</dbReference>
<dbReference type="InterPro" id="IPR013784">
    <property type="entry name" value="Carb-bd-like_fold"/>
</dbReference>
<feature type="domain" description="Rhamnogalacturonan lyase" evidence="9">
    <location>
        <begin position="415"/>
        <end position="485"/>
    </location>
</feature>
<comment type="similarity">
    <text evidence="3">Belongs to the polysaccharide lyase 4 family.</text>
</comment>
<dbReference type="RefSeq" id="XP_011099955.1">
    <property type="nucleotide sequence ID" value="XM_011101653.1"/>
</dbReference>
<dbReference type="InterPro" id="IPR008979">
    <property type="entry name" value="Galactose-bd-like_sf"/>
</dbReference>
<dbReference type="KEGG" id="sind:105178227"/>
<dbReference type="InterPro" id="IPR029411">
    <property type="entry name" value="RG-lyase_III"/>
</dbReference>
<keyword evidence="7 11" id="KW-0456">Lyase</keyword>
<evidence type="ECO:0000259" key="9">
    <source>
        <dbReference type="Pfam" id="PF14686"/>
    </source>
</evidence>
<dbReference type="PANTHER" id="PTHR32018:SF50">
    <property type="entry name" value="RHAMNOGALACTURONAN ENDOLYASE"/>
    <property type="match status" value="1"/>
</dbReference>
<keyword evidence="6" id="KW-0732">Signal</keyword>
<feature type="domain" description="Rhamnogalacturonan lyase" evidence="8">
    <location>
        <begin position="500"/>
        <end position="687"/>
    </location>
</feature>
<dbReference type="Proteomes" id="UP000504604">
    <property type="component" value="Linkage group LG15"/>
</dbReference>
<evidence type="ECO:0000256" key="7">
    <source>
        <dbReference type="ARBA" id="ARBA00023239"/>
    </source>
</evidence>
<dbReference type="GO" id="GO:0005975">
    <property type="term" value="P:carbohydrate metabolic process"/>
    <property type="evidence" value="ECO:0007669"/>
    <property type="project" value="InterPro"/>
</dbReference>
<dbReference type="Gene3D" id="2.60.40.1120">
    <property type="entry name" value="Carboxypeptidase-like, regulatory domain"/>
    <property type="match status" value="1"/>
</dbReference>
<reference evidence="11" key="1">
    <citation type="submission" date="2025-08" db="UniProtKB">
        <authorList>
            <consortium name="RefSeq"/>
        </authorList>
    </citation>
    <scope>IDENTIFICATION</scope>
</reference>
<evidence type="ECO:0000256" key="1">
    <source>
        <dbReference type="ARBA" id="ARBA00001324"/>
    </source>
</evidence>
<comment type="subcellular location">
    <subcellularLocation>
        <location evidence="2">Secreted</location>
    </subcellularLocation>
</comment>
<evidence type="ECO:0000313" key="11">
    <source>
        <dbReference type="RefSeq" id="XP_011099955.1"/>
    </source>
</evidence>
<dbReference type="OrthoDB" id="2130367at2759"/>
<dbReference type="InterPro" id="IPR010325">
    <property type="entry name" value="Rhamnogal_lyase"/>
</dbReference>
<evidence type="ECO:0000259" key="8">
    <source>
        <dbReference type="Pfam" id="PF14683"/>
    </source>
</evidence>
<dbReference type="GeneID" id="105178227"/>
<dbReference type="InterPro" id="IPR014718">
    <property type="entry name" value="GH-type_carb-bd"/>
</dbReference>
<dbReference type="Pfam" id="PF14686">
    <property type="entry name" value="fn3_3"/>
    <property type="match status" value="1"/>
</dbReference>
<proteinExistence type="inferred from homology"/>
<dbReference type="CDD" id="cd10316">
    <property type="entry name" value="RGL4_M"/>
    <property type="match status" value="1"/>
</dbReference>
<evidence type="ECO:0000256" key="4">
    <source>
        <dbReference type="ARBA" id="ARBA00012437"/>
    </source>
</evidence>
<evidence type="ECO:0000256" key="2">
    <source>
        <dbReference type="ARBA" id="ARBA00004613"/>
    </source>
</evidence>
<comment type="catalytic activity">
    <reaction evidence="1">
        <text>Endotype eliminative cleavage of L-alpha-rhamnopyranosyl-(1-&gt;4)-alpha-D-galactopyranosyluronic acid bonds of rhamnogalacturonan I domains in ramified hairy regions of pectin leaving L-rhamnopyranose at the reducing end and 4-deoxy-4,5-unsaturated D-galactopyranosyluronic acid at the non-reducing end.</text>
        <dbReference type="EC" id="4.2.2.23"/>
    </reaction>
</comment>
<accession>A0A6I9UF57</accession>
<evidence type="ECO:0000313" key="10">
    <source>
        <dbReference type="Proteomes" id="UP000504604"/>
    </source>
</evidence>
<sequence length="691" mass="78981">MIFLAKIVLEMIERMGRLMARQRHWWNHYLILGVALQLFFLVGCSQSLHSKKLMEDNNQVDLSSPAVQLLRQDQHVVMSNGLVSITLTVPGGAITSVTYKGSDNLLDTQDRREDDRGHWNIFWSKVPEGGTLVDNLEGTSYKIIVENENQIEISFTRIWTSNSSNAPLNVDKRYVMLRGSPGFYSYAVLERLKGWPAFDIEGGRIVFKLRKDKFHYMAMSNERQRIMPTSGDRLTGKILDYKEAVLLTNPTNPEFKGEVDDKYFYSCDNQDSQVHGWISSDPHMGFWMITPSNEFRTGGPNKQDLTSHVGPTVLAVFMSRHYVGKDIDLKFQTEEYWKKVLGPVFVYLNTNSSTNSDPSLLWNNAKQRMQKEIENWPYSFPLSEDFVKANKRGTVSGQLFVDDWYKNKHVMPGASAYVGLASPGATGSWQFQSKGYQFWTQTNHNGSFLIKNVIPGTYNLFAWVFGTLGDYKYSSNITIYPGSNVKARNVVFKAPRKGPTLWEIGIPDRSAAEFFIPDPSPEFKIHKYRVEIEKFRQYGLWTRYQDLYPQNDLVFTIGTSNYTKDWFFAHVTRKVRNDVFIPTIWQILFDLKNVSQGANYTLQLALASANNAELQVRLNNRKSPPDFTTGVIGKDNALARHGVRGSYHFYSIDVAGSKLVVGRNIIYLTQVRSEGPFTEVMYDYISLEGPA</sequence>
<evidence type="ECO:0000256" key="6">
    <source>
        <dbReference type="ARBA" id="ARBA00022729"/>
    </source>
</evidence>
<name>A0A6I9UF57_SESIN</name>
<dbReference type="EC" id="4.2.2.23" evidence="4"/>
<dbReference type="InterPro" id="IPR011013">
    <property type="entry name" value="Gal_mutarotase_sf_dom"/>
</dbReference>
<dbReference type="InterPro" id="IPR029413">
    <property type="entry name" value="RG-lyase_II"/>
</dbReference>
<keyword evidence="5" id="KW-0964">Secreted</keyword>
<gene>
    <name evidence="11" type="primary">LOC105178227</name>
</gene>
<organism evidence="10 11">
    <name type="scientific">Sesamum indicum</name>
    <name type="common">Oriental sesame</name>
    <name type="synonym">Sesamum orientale</name>
    <dbReference type="NCBI Taxonomy" id="4182"/>
    <lineage>
        <taxon>Eukaryota</taxon>
        <taxon>Viridiplantae</taxon>
        <taxon>Streptophyta</taxon>
        <taxon>Embryophyta</taxon>
        <taxon>Tracheophyta</taxon>
        <taxon>Spermatophyta</taxon>
        <taxon>Magnoliopsida</taxon>
        <taxon>eudicotyledons</taxon>
        <taxon>Gunneridae</taxon>
        <taxon>Pentapetalae</taxon>
        <taxon>asterids</taxon>
        <taxon>lamiids</taxon>
        <taxon>Lamiales</taxon>
        <taxon>Pedaliaceae</taxon>
        <taxon>Sesamum</taxon>
    </lineage>
</organism>
<dbReference type="SUPFAM" id="SSF74650">
    <property type="entry name" value="Galactose mutarotase-like"/>
    <property type="match status" value="1"/>
</dbReference>
<dbReference type="CDD" id="cd10320">
    <property type="entry name" value="RGL4_N"/>
    <property type="match status" value="1"/>
</dbReference>
<protein>
    <recommendedName>
        <fullName evidence="4">rhamnogalacturonan endolyase</fullName>
        <ecNumber evidence="4">4.2.2.23</ecNumber>
    </recommendedName>
</protein>
<dbReference type="GO" id="GO:0102210">
    <property type="term" value="F:rhamnogalacturonan endolyase activity"/>
    <property type="evidence" value="ECO:0007669"/>
    <property type="project" value="UniProtKB-EC"/>
</dbReference>
<keyword evidence="10" id="KW-1185">Reference proteome</keyword>
<dbReference type="Gene3D" id="2.70.98.10">
    <property type="match status" value="1"/>
</dbReference>
<dbReference type="Pfam" id="PF14683">
    <property type="entry name" value="CBM-like"/>
    <property type="match status" value="1"/>
</dbReference>
<dbReference type="SUPFAM" id="SSF49785">
    <property type="entry name" value="Galactose-binding domain-like"/>
    <property type="match status" value="1"/>
</dbReference>
<dbReference type="PANTHER" id="PTHR32018">
    <property type="entry name" value="RHAMNOGALACTURONATE LYASE FAMILY PROTEIN"/>
    <property type="match status" value="1"/>
</dbReference>
<dbReference type="AlphaFoldDB" id="A0A6I9UF57"/>
<dbReference type="InterPro" id="IPR051850">
    <property type="entry name" value="Polysacch_Lyase_4"/>
</dbReference>
<dbReference type="SUPFAM" id="SSF49452">
    <property type="entry name" value="Starch-binding domain-like"/>
    <property type="match status" value="1"/>
</dbReference>
<evidence type="ECO:0000256" key="5">
    <source>
        <dbReference type="ARBA" id="ARBA00022525"/>
    </source>
</evidence>
<dbReference type="Gene3D" id="2.60.120.260">
    <property type="entry name" value="Galactose-binding domain-like"/>
    <property type="match status" value="1"/>
</dbReference>
<dbReference type="InParanoid" id="A0A6I9UF57"/>